<gene>
    <name evidence="2" type="ORF">E0H92_21440</name>
</gene>
<accession>A0A4R0IQL9</accession>
<feature type="compositionally biased region" description="Polar residues" evidence="1">
    <location>
        <begin position="42"/>
        <end position="52"/>
    </location>
</feature>
<dbReference type="EMBL" id="SJKC01000003">
    <property type="protein sequence ID" value="TCC35329.1"/>
    <property type="molecule type" value="Genomic_DNA"/>
</dbReference>
<reference evidence="2 3" key="1">
    <citation type="submission" date="2019-02" db="EMBL/GenBank/DDBJ databases">
        <title>Kribbella capetownensis sp. nov. and Kribbella speibonae sp. nov., isolated from soil.</title>
        <authorList>
            <person name="Curtis S.M."/>
            <person name="Norton I."/>
            <person name="Everest G.J."/>
            <person name="Meyers P.R."/>
        </authorList>
    </citation>
    <scope>NUCLEOTIDE SEQUENCE [LARGE SCALE GENOMIC DNA]</scope>
    <source>
        <strain evidence="2 3">YM55</strain>
    </source>
</reference>
<evidence type="ECO:0000313" key="3">
    <source>
        <dbReference type="Proteomes" id="UP000294225"/>
    </source>
</evidence>
<name>A0A4R0IQL9_9ACTN</name>
<dbReference type="Proteomes" id="UP000294225">
    <property type="component" value="Unassembled WGS sequence"/>
</dbReference>
<evidence type="ECO:0000313" key="2">
    <source>
        <dbReference type="EMBL" id="TCC35329.1"/>
    </source>
</evidence>
<comment type="caution">
    <text evidence="2">The sequence shown here is derived from an EMBL/GenBank/DDBJ whole genome shotgun (WGS) entry which is preliminary data.</text>
</comment>
<proteinExistence type="predicted"/>
<protein>
    <submittedName>
        <fullName evidence="2">Uncharacterized protein</fullName>
    </submittedName>
</protein>
<feature type="region of interest" description="Disordered" evidence="1">
    <location>
        <begin position="38"/>
        <end position="58"/>
    </location>
</feature>
<evidence type="ECO:0000256" key="1">
    <source>
        <dbReference type="SAM" id="MobiDB-lite"/>
    </source>
</evidence>
<dbReference type="AlphaFoldDB" id="A0A4R0IQL9"/>
<organism evidence="2 3">
    <name type="scientific">Kribbella speibonae</name>
    <dbReference type="NCBI Taxonomy" id="1572660"/>
    <lineage>
        <taxon>Bacteria</taxon>
        <taxon>Bacillati</taxon>
        <taxon>Actinomycetota</taxon>
        <taxon>Actinomycetes</taxon>
        <taxon>Propionibacteriales</taxon>
        <taxon>Kribbellaceae</taxon>
        <taxon>Kribbella</taxon>
    </lineage>
</organism>
<dbReference type="RefSeq" id="WP_131497521.1">
    <property type="nucleotide sequence ID" value="NZ_SJKC01000003.1"/>
</dbReference>
<sequence length="151" mass="16061">MMDDKAKLRVKEALVAHLEAHLRATNAAVGREDSAARLDPDSSFSVDDQSQADAAGDLGGLYEDVAERQHSTVAQAENLDFAPTSEIQPGAIVVLDDNHYVVGVVSSPFECDGITYEGMTTDAPLYDALKGLHAGDTVTFAATEHRIDSVS</sequence>